<evidence type="ECO:0000256" key="1">
    <source>
        <dbReference type="ARBA" id="ARBA00022553"/>
    </source>
</evidence>
<dbReference type="PANTHER" id="PTHR44591:SF3">
    <property type="entry name" value="RESPONSE REGULATORY DOMAIN-CONTAINING PROTEIN"/>
    <property type="match status" value="1"/>
</dbReference>
<gene>
    <name evidence="7" type="ORF">GCM10007989_36700</name>
</gene>
<evidence type="ECO:0000313" key="7">
    <source>
        <dbReference type="EMBL" id="GHA37578.1"/>
    </source>
</evidence>
<keyword evidence="8" id="KW-1185">Reference proteome</keyword>
<evidence type="ECO:0000256" key="5">
    <source>
        <dbReference type="SAM" id="MobiDB-lite"/>
    </source>
</evidence>
<feature type="modified residue" description="4-aspartylphosphate" evidence="4">
    <location>
        <position position="34"/>
    </location>
</feature>
<dbReference type="GO" id="GO:0000160">
    <property type="term" value="P:phosphorelay signal transduction system"/>
    <property type="evidence" value="ECO:0007669"/>
    <property type="project" value="InterPro"/>
</dbReference>
<feature type="compositionally biased region" description="Basic and acidic residues" evidence="5">
    <location>
        <begin position="124"/>
        <end position="139"/>
    </location>
</feature>
<organism evidence="7 8">
    <name type="scientific">Devosia pacifica</name>
    <dbReference type="NCBI Taxonomy" id="1335967"/>
    <lineage>
        <taxon>Bacteria</taxon>
        <taxon>Pseudomonadati</taxon>
        <taxon>Pseudomonadota</taxon>
        <taxon>Alphaproteobacteria</taxon>
        <taxon>Hyphomicrobiales</taxon>
        <taxon>Devosiaceae</taxon>
        <taxon>Devosia</taxon>
    </lineage>
</organism>
<keyword evidence="2" id="KW-0805">Transcription regulation</keyword>
<reference evidence="7" key="1">
    <citation type="journal article" date="2014" name="Int. J. Syst. Evol. Microbiol.">
        <title>Complete genome sequence of Corynebacterium casei LMG S-19264T (=DSM 44701T), isolated from a smear-ripened cheese.</title>
        <authorList>
            <consortium name="US DOE Joint Genome Institute (JGI-PGF)"/>
            <person name="Walter F."/>
            <person name="Albersmeier A."/>
            <person name="Kalinowski J."/>
            <person name="Ruckert C."/>
        </authorList>
    </citation>
    <scope>NUCLEOTIDE SEQUENCE</scope>
    <source>
        <strain evidence="7">KCTC 32437</strain>
    </source>
</reference>
<comment type="caution">
    <text evidence="7">The sequence shown here is derived from an EMBL/GenBank/DDBJ whole genome shotgun (WGS) entry which is preliminary data.</text>
</comment>
<evidence type="ECO:0000256" key="4">
    <source>
        <dbReference type="PROSITE-ProRule" id="PRU00169"/>
    </source>
</evidence>
<keyword evidence="3" id="KW-0804">Transcription</keyword>
<dbReference type="PROSITE" id="PS50110">
    <property type="entry name" value="RESPONSE_REGULATORY"/>
    <property type="match status" value="1"/>
</dbReference>
<reference evidence="7" key="2">
    <citation type="submission" date="2020-09" db="EMBL/GenBank/DDBJ databases">
        <authorList>
            <person name="Sun Q."/>
            <person name="Kim S."/>
        </authorList>
    </citation>
    <scope>NUCLEOTIDE SEQUENCE</scope>
    <source>
        <strain evidence="7">KCTC 32437</strain>
    </source>
</reference>
<evidence type="ECO:0000313" key="8">
    <source>
        <dbReference type="Proteomes" id="UP000646579"/>
    </source>
</evidence>
<dbReference type="Gene3D" id="3.40.50.2300">
    <property type="match status" value="1"/>
</dbReference>
<accession>A0A918VYJ3</accession>
<dbReference type="InterPro" id="IPR050595">
    <property type="entry name" value="Bact_response_regulator"/>
</dbReference>
<keyword evidence="1 4" id="KW-0597">Phosphoprotein</keyword>
<dbReference type="SUPFAM" id="SSF52172">
    <property type="entry name" value="CheY-like"/>
    <property type="match status" value="1"/>
</dbReference>
<dbReference type="EMBL" id="BMZE01000005">
    <property type="protein sequence ID" value="GHA37578.1"/>
    <property type="molecule type" value="Genomic_DNA"/>
</dbReference>
<evidence type="ECO:0000259" key="6">
    <source>
        <dbReference type="PROSITE" id="PS50110"/>
    </source>
</evidence>
<sequence>MFRLLGCRKIQTVDNADRAWRELERREFPFVLLDEGLSGCDPLRFVHRLRRAESSASRNATIIMMASAPDEALIKAARDAGVNEFLRKPFSAKQIEARMRNSLSRPRELVATEAYVGPDRRRHATEDRGAQERRRGDNE</sequence>
<feature type="region of interest" description="Disordered" evidence="5">
    <location>
        <begin position="109"/>
        <end position="139"/>
    </location>
</feature>
<dbReference type="PANTHER" id="PTHR44591">
    <property type="entry name" value="STRESS RESPONSE REGULATOR PROTEIN 1"/>
    <property type="match status" value="1"/>
</dbReference>
<dbReference type="InterPro" id="IPR001789">
    <property type="entry name" value="Sig_transdc_resp-reg_receiver"/>
</dbReference>
<evidence type="ECO:0000256" key="3">
    <source>
        <dbReference type="ARBA" id="ARBA00023163"/>
    </source>
</evidence>
<evidence type="ECO:0000256" key="2">
    <source>
        <dbReference type="ARBA" id="ARBA00023015"/>
    </source>
</evidence>
<dbReference type="AlphaFoldDB" id="A0A918VYJ3"/>
<dbReference type="Pfam" id="PF00072">
    <property type="entry name" value="Response_reg"/>
    <property type="match status" value="1"/>
</dbReference>
<proteinExistence type="predicted"/>
<dbReference type="InterPro" id="IPR011006">
    <property type="entry name" value="CheY-like_superfamily"/>
</dbReference>
<feature type="domain" description="Response regulatory" evidence="6">
    <location>
        <begin position="1"/>
        <end position="103"/>
    </location>
</feature>
<protein>
    <recommendedName>
        <fullName evidence="6">Response regulatory domain-containing protein</fullName>
    </recommendedName>
</protein>
<dbReference type="Proteomes" id="UP000646579">
    <property type="component" value="Unassembled WGS sequence"/>
</dbReference>
<name>A0A918VYJ3_9HYPH</name>